<dbReference type="EMBL" id="FNED01000007">
    <property type="protein sequence ID" value="SDI75285.1"/>
    <property type="molecule type" value="Genomic_DNA"/>
</dbReference>
<keyword evidence="8" id="KW-0902">Two-component regulatory system</keyword>
<dbReference type="PANTHER" id="PTHR43065">
    <property type="entry name" value="SENSOR HISTIDINE KINASE"/>
    <property type="match status" value="1"/>
</dbReference>
<keyword evidence="5" id="KW-0547">Nucleotide-binding</keyword>
<dbReference type="PRINTS" id="PR00344">
    <property type="entry name" value="BCTRLSENSOR"/>
</dbReference>
<dbReference type="InterPro" id="IPR003018">
    <property type="entry name" value="GAF"/>
</dbReference>
<dbReference type="EMBL" id="LGUG01000004">
    <property type="protein sequence ID" value="KON96205.1"/>
    <property type="molecule type" value="Genomic_DNA"/>
</dbReference>
<dbReference type="InterPro" id="IPR013656">
    <property type="entry name" value="PAS_4"/>
</dbReference>
<dbReference type="PROSITE" id="PS50109">
    <property type="entry name" value="HIS_KIN"/>
    <property type="match status" value="1"/>
</dbReference>
<dbReference type="GO" id="GO:0005524">
    <property type="term" value="F:ATP binding"/>
    <property type="evidence" value="ECO:0007669"/>
    <property type="project" value="UniProtKB-KW"/>
</dbReference>
<dbReference type="Gene3D" id="3.30.450.40">
    <property type="match status" value="1"/>
</dbReference>
<feature type="domain" description="Histidine kinase" evidence="9">
    <location>
        <begin position="339"/>
        <end position="556"/>
    </location>
</feature>
<dbReference type="NCBIfam" id="TIGR00229">
    <property type="entry name" value="sensory_box"/>
    <property type="match status" value="1"/>
</dbReference>
<dbReference type="InterPro" id="IPR005467">
    <property type="entry name" value="His_kinase_dom"/>
</dbReference>
<dbReference type="Pfam" id="PF13185">
    <property type="entry name" value="GAF_2"/>
    <property type="match status" value="1"/>
</dbReference>
<evidence type="ECO:0000256" key="2">
    <source>
        <dbReference type="ARBA" id="ARBA00012438"/>
    </source>
</evidence>
<dbReference type="PROSITE" id="PS50112">
    <property type="entry name" value="PAS"/>
    <property type="match status" value="1"/>
</dbReference>
<dbReference type="Pfam" id="PF00512">
    <property type="entry name" value="HisKA"/>
    <property type="match status" value="1"/>
</dbReference>
<evidence type="ECO:0000313" key="11">
    <source>
        <dbReference type="EMBL" id="KON96205.1"/>
    </source>
</evidence>
<dbReference type="InterPro" id="IPR004358">
    <property type="entry name" value="Sig_transdc_His_kin-like_C"/>
</dbReference>
<evidence type="ECO:0000313" key="13">
    <source>
        <dbReference type="Proteomes" id="UP000037269"/>
    </source>
</evidence>
<dbReference type="PATRIC" id="fig|47500.9.peg.3870"/>
<name>A0A0M0H220_ANEMI</name>
<evidence type="ECO:0000256" key="6">
    <source>
        <dbReference type="ARBA" id="ARBA00022777"/>
    </source>
</evidence>
<dbReference type="InterPro" id="IPR036890">
    <property type="entry name" value="HATPase_C_sf"/>
</dbReference>
<dbReference type="Pfam" id="PF02518">
    <property type="entry name" value="HATPase_c"/>
    <property type="match status" value="1"/>
</dbReference>
<dbReference type="SMART" id="SM00065">
    <property type="entry name" value="GAF"/>
    <property type="match status" value="1"/>
</dbReference>
<dbReference type="OrthoDB" id="9784397at2"/>
<reference evidence="12 14" key="2">
    <citation type="submission" date="2016-10" db="EMBL/GenBank/DDBJ databases">
        <authorList>
            <person name="de Groot N.N."/>
        </authorList>
    </citation>
    <scope>NUCLEOTIDE SEQUENCE [LARGE SCALE GENOMIC DNA]</scope>
    <source>
        <strain evidence="12 14">DSM 2895</strain>
    </source>
</reference>
<dbReference type="SUPFAM" id="SSF47384">
    <property type="entry name" value="Homodimeric domain of signal transducing histidine kinase"/>
    <property type="match status" value="1"/>
</dbReference>
<protein>
    <recommendedName>
        <fullName evidence="2">histidine kinase</fullName>
        <ecNumber evidence="2">2.7.13.3</ecNumber>
    </recommendedName>
</protein>
<dbReference type="AlphaFoldDB" id="A0A0M0H220"/>
<dbReference type="InterPro" id="IPR036097">
    <property type="entry name" value="HisK_dim/P_sf"/>
</dbReference>
<evidence type="ECO:0000259" key="9">
    <source>
        <dbReference type="PROSITE" id="PS50109"/>
    </source>
</evidence>
<evidence type="ECO:0000313" key="14">
    <source>
        <dbReference type="Proteomes" id="UP000182836"/>
    </source>
</evidence>
<dbReference type="GeneID" id="42306021"/>
<dbReference type="SMART" id="SM00091">
    <property type="entry name" value="PAS"/>
    <property type="match status" value="1"/>
</dbReference>
<evidence type="ECO:0000259" key="10">
    <source>
        <dbReference type="PROSITE" id="PS50112"/>
    </source>
</evidence>
<dbReference type="SUPFAM" id="SSF55785">
    <property type="entry name" value="PYP-like sensor domain (PAS domain)"/>
    <property type="match status" value="1"/>
</dbReference>
<dbReference type="STRING" id="47500.AF333_12645"/>
<reference evidence="11 13" key="1">
    <citation type="submission" date="2015-07" db="EMBL/GenBank/DDBJ databases">
        <title>Fjat-14205 dsm 2895.</title>
        <authorList>
            <person name="Liu B."/>
            <person name="Wang J."/>
            <person name="Zhu Y."/>
            <person name="Liu G."/>
            <person name="Chen Q."/>
            <person name="Chen Z."/>
            <person name="Lan J."/>
            <person name="Che J."/>
            <person name="Ge C."/>
            <person name="Shi H."/>
            <person name="Pan Z."/>
            <person name="Liu X."/>
        </authorList>
    </citation>
    <scope>NUCLEOTIDE SEQUENCE [LARGE SCALE GENOMIC DNA]</scope>
    <source>
        <strain evidence="11 13">DSM 2895</strain>
    </source>
</reference>
<dbReference type="InterPro" id="IPR000014">
    <property type="entry name" value="PAS"/>
</dbReference>
<dbReference type="InterPro" id="IPR035965">
    <property type="entry name" value="PAS-like_dom_sf"/>
</dbReference>
<dbReference type="InterPro" id="IPR029016">
    <property type="entry name" value="GAF-like_dom_sf"/>
</dbReference>
<dbReference type="Proteomes" id="UP000182836">
    <property type="component" value="Unassembled WGS sequence"/>
</dbReference>
<feature type="domain" description="PAS" evidence="10">
    <location>
        <begin position="205"/>
        <end position="262"/>
    </location>
</feature>
<dbReference type="GO" id="GO:0000155">
    <property type="term" value="F:phosphorelay sensor kinase activity"/>
    <property type="evidence" value="ECO:0007669"/>
    <property type="project" value="InterPro"/>
</dbReference>
<dbReference type="Gene3D" id="3.30.565.10">
    <property type="entry name" value="Histidine kinase-like ATPase, C-terminal domain"/>
    <property type="match status" value="1"/>
</dbReference>
<keyword evidence="4" id="KW-0808">Transferase</keyword>
<evidence type="ECO:0000256" key="1">
    <source>
        <dbReference type="ARBA" id="ARBA00000085"/>
    </source>
</evidence>
<evidence type="ECO:0000256" key="8">
    <source>
        <dbReference type="ARBA" id="ARBA00023012"/>
    </source>
</evidence>
<dbReference type="InterPro" id="IPR003661">
    <property type="entry name" value="HisK_dim/P_dom"/>
</dbReference>
<keyword evidence="3" id="KW-0597">Phosphoprotein</keyword>
<evidence type="ECO:0000313" key="12">
    <source>
        <dbReference type="EMBL" id="SDI75285.1"/>
    </source>
</evidence>
<evidence type="ECO:0000256" key="7">
    <source>
        <dbReference type="ARBA" id="ARBA00022840"/>
    </source>
</evidence>
<gene>
    <name evidence="11" type="ORF">AF333_12645</name>
    <name evidence="12" type="ORF">SAMN04487909_107103</name>
</gene>
<dbReference type="InterPro" id="IPR003594">
    <property type="entry name" value="HATPase_dom"/>
</dbReference>
<keyword evidence="6 12" id="KW-0418">Kinase</keyword>
<keyword evidence="13" id="KW-1185">Reference proteome</keyword>
<keyword evidence="7" id="KW-0067">ATP-binding</keyword>
<proteinExistence type="predicted"/>
<dbReference type="SMART" id="SM00387">
    <property type="entry name" value="HATPase_c"/>
    <property type="match status" value="1"/>
</dbReference>
<dbReference type="CDD" id="cd00082">
    <property type="entry name" value="HisKA"/>
    <property type="match status" value="1"/>
</dbReference>
<dbReference type="RefSeq" id="WP_043068931.1">
    <property type="nucleotide sequence ID" value="NZ_BJOA01000056.1"/>
</dbReference>
<dbReference type="Pfam" id="PF08448">
    <property type="entry name" value="PAS_4"/>
    <property type="match status" value="1"/>
</dbReference>
<evidence type="ECO:0000256" key="3">
    <source>
        <dbReference type="ARBA" id="ARBA00022553"/>
    </source>
</evidence>
<dbReference type="Gene3D" id="3.30.450.20">
    <property type="entry name" value="PAS domain"/>
    <property type="match status" value="1"/>
</dbReference>
<accession>A0A0M0H220</accession>
<dbReference type="SMART" id="SM00388">
    <property type="entry name" value="HisKA"/>
    <property type="match status" value="1"/>
</dbReference>
<comment type="catalytic activity">
    <reaction evidence="1">
        <text>ATP + protein L-histidine = ADP + protein N-phospho-L-histidine.</text>
        <dbReference type="EC" id="2.7.13.3"/>
    </reaction>
</comment>
<dbReference type="EC" id="2.7.13.3" evidence="2"/>
<organism evidence="11 13">
    <name type="scientific">Aneurinibacillus migulanus</name>
    <name type="common">Bacillus migulanus</name>
    <dbReference type="NCBI Taxonomy" id="47500"/>
    <lineage>
        <taxon>Bacteria</taxon>
        <taxon>Bacillati</taxon>
        <taxon>Bacillota</taxon>
        <taxon>Bacilli</taxon>
        <taxon>Bacillales</taxon>
        <taxon>Paenibacillaceae</taxon>
        <taxon>Aneurinibacillus group</taxon>
        <taxon>Aneurinibacillus</taxon>
    </lineage>
</organism>
<dbReference type="SUPFAM" id="SSF55874">
    <property type="entry name" value="ATPase domain of HSP90 chaperone/DNA topoisomerase II/histidine kinase"/>
    <property type="match status" value="1"/>
</dbReference>
<evidence type="ECO:0000256" key="5">
    <source>
        <dbReference type="ARBA" id="ARBA00022741"/>
    </source>
</evidence>
<dbReference type="Proteomes" id="UP000037269">
    <property type="component" value="Unassembled WGS sequence"/>
</dbReference>
<dbReference type="PANTHER" id="PTHR43065:SF42">
    <property type="entry name" value="TWO-COMPONENT SENSOR PPRA"/>
    <property type="match status" value="1"/>
</dbReference>
<dbReference type="SUPFAM" id="SSF55781">
    <property type="entry name" value="GAF domain-like"/>
    <property type="match status" value="1"/>
</dbReference>
<sequence>MSESKQDIIALLTGLESSKRNYYTELKKHLRQIEKKNMQLEIINQVVKSFNVDMSLDDMLENVADKLKEIFALDCLSLSLFENDQLIVSNFFPRNQAALLPGTVLLPDRSLCWKVINDKQACYHTAPSTGGDIRYLEETIFISSQIAETVFIPLFSKNRPIGVLSVGSASSGAYNDSDLLFLQQVADQLAVCIENARLYNEVLQSKREWERTFSAVTDMLLYVDLDFRVVRFNQAVLEFLGLAEEFVYGRKCHELLRPPSHDWSSCPLTECYRTKQTAYQQLPLIGNRICDVFAYPVLAEDSVMYGVILYIKDVTKKLHIEAQLIQSGKLAAIGEMAAGVAHELNNPLTAILGNTQLLLRESQKESLDARLLDDIFTSGKRCKLIIQNLLTFSRQEEYMFEPCSLNQAVQQVLSLVRYQIERNHISFTIELESNLPPIEGNIQQIEQIIINLLLNAKDAILTRNVKAGHIHIRTETKEKKGHPHIFMHITDNGCGIEDKNKSEIFNPFFTTKAVAQGTGLGLSVSLGIARAHGGTIEAESEKNQGSRFTLILPACSSNHPDSIENREESQ</sequence>
<evidence type="ECO:0000256" key="4">
    <source>
        <dbReference type="ARBA" id="ARBA00022679"/>
    </source>
</evidence>
<dbReference type="Gene3D" id="1.10.287.130">
    <property type="match status" value="1"/>
</dbReference>
<dbReference type="CDD" id="cd00130">
    <property type="entry name" value="PAS"/>
    <property type="match status" value="1"/>
</dbReference>